<comment type="caution">
    <text evidence="2">The sequence shown here is derived from an EMBL/GenBank/DDBJ whole genome shotgun (WGS) entry which is preliminary data.</text>
</comment>
<evidence type="ECO:0000313" key="3">
    <source>
        <dbReference type="Proteomes" id="UP001501183"/>
    </source>
</evidence>
<dbReference type="Proteomes" id="UP001501183">
    <property type="component" value="Unassembled WGS sequence"/>
</dbReference>
<protein>
    <submittedName>
        <fullName evidence="2">Uncharacterized protein</fullName>
    </submittedName>
</protein>
<name>A0ABP8PBC8_9NOCA</name>
<evidence type="ECO:0000313" key="2">
    <source>
        <dbReference type="EMBL" id="GAA4483411.1"/>
    </source>
</evidence>
<evidence type="ECO:0000256" key="1">
    <source>
        <dbReference type="SAM" id="Phobius"/>
    </source>
</evidence>
<organism evidence="2 3">
    <name type="scientific">Rhodococcus olei</name>
    <dbReference type="NCBI Taxonomy" id="2161675"/>
    <lineage>
        <taxon>Bacteria</taxon>
        <taxon>Bacillati</taxon>
        <taxon>Actinomycetota</taxon>
        <taxon>Actinomycetes</taxon>
        <taxon>Mycobacteriales</taxon>
        <taxon>Nocardiaceae</taxon>
        <taxon>Rhodococcus</taxon>
    </lineage>
</organism>
<feature type="transmembrane region" description="Helical" evidence="1">
    <location>
        <begin position="16"/>
        <end position="37"/>
    </location>
</feature>
<dbReference type="EMBL" id="BAABFB010000052">
    <property type="protein sequence ID" value="GAA4483411.1"/>
    <property type="molecule type" value="Genomic_DNA"/>
</dbReference>
<keyword evidence="3" id="KW-1185">Reference proteome</keyword>
<keyword evidence="1" id="KW-0472">Membrane</keyword>
<keyword evidence="1" id="KW-1133">Transmembrane helix</keyword>
<accession>A0ABP8PBC8</accession>
<gene>
    <name evidence="2" type="ORF">GCM10023094_34920</name>
</gene>
<reference evidence="3" key="1">
    <citation type="journal article" date="2019" name="Int. J. Syst. Evol. Microbiol.">
        <title>The Global Catalogue of Microorganisms (GCM) 10K type strain sequencing project: providing services to taxonomists for standard genome sequencing and annotation.</title>
        <authorList>
            <consortium name="The Broad Institute Genomics Platform"/>
            <consortium name="The Broad Institute Genome Sequencing Center for Infectious Disease"/>
            <person name="Wu L."/>
            <person name="Ma J."/>
        </authorList>
    </citation>
    <scope>NUCLEOTIDE SEQUENCE [LARGE SCALE GENOMIC DNA]</scope>
    <source>
        <strain evidence="3">JCM 32206</strain>
    </source>
</reference>
<keyword evidence="1" id="KW-0812">Transmembrane</keyword>
<sequence>MGGAIAARPVWREPPVLVAVALVLSYLLQVFVGRVYLIPLGVDGTGTANVAQSR</sequence>
<proteinExistence type="predicted"/>